<dbReference type="Gene3D" id="2.60.120.680">
    <property type="entry name" value="GOLD domain"/>
    <property type="match status" value="1"/>
</dbReference>
<evidence type="ECO:0000259" key="1">
    <source>
        <dbReference type="PROSITE" id="PS50191"/>
    </source>
</evidence>
<dbReference type="InterPro" id="IPR036598">
    <property type="entry name" value="GOLD_dom_sf"/>
</dbReference>
<accession>A0A8X6Q5U6</accession>
<protein>
    <submittedName>
        <fullName evidence="2">Retinal-binding protein</fullName>
    </submittedName>
</protein>
<dbReference type="InterPro" id="IPR001251">
    <property type="entry name" value="CRAL-TRIO_dom"/>
</dbReference>
<dbReference type="AlphaFoldDB" id="A0A8X6Q5U6"/>
<dbReference type="Gene3D" id="3.40.525.10">
    <property type="entry name" value="CRAL-TRIO lipid binding domain"/>
    <property type="match status" value="2"/>
</dbReference>
<dbReference type="InterPro" id="IPR051064">
    <property type="entry name" value="SEC14/CRAL-TRIO_domain"/>
</dbReference>
<keyword evidence="3" id="KW-1185">Reference proteome</keyword>
<dbReference type="Proteomes" id="UP000887013">
    <property type="component" value="Unassembled WGS sequence"/>
</dbReference>
<proteinExistence type="predicted"/>
<reference evidence="2" key="1">
    <citation type="submission" date="2020-08" db="EMBL/GenBank/DDBJ databases">
        <title>Multicomponent nature underlies the extraordinary mechanical properties of spider dragline silk.</title>
        <authorList>
            <person name="Kono N."/>
            <person name="Nakamura H."/>
            <person name="Mori M."/>
            <person name="Yoshida Y."/>
            <person name="Ohtoshi R."/>
            <person name="Malay A.D."/>
            <person name="Moran D.A.P."/>
            <person name="Tomita M."/>
            <person name="Numata K."/>
            <person name="Arakawa K."/>
        </authorList>
    </citation>
    <scope>NUCLEOTIDE SEQUENCE</scope>
</reference>
<dbReference type="PROSITE" id="PS50191">
    <property type="entry name" value="CRAL_TRIO"/>
    <property type="match status" value="1"/>
</dbReference>
<evidence type="ECO:0000313" key="2">
    <source>
        <dbReference type="EMBL" id="GFU07698.1"/>
    </source>
</evidence>
<organism evidence="2 3">
    <name type="scientific">Nephila pilipes</name>
    <name type="common">Giant wood spider</name>
    <name type="synonym">Nephila maculata</name>
    <dbReference type="NCBI Taxonomy" id="299642"/>
    <lineage>
        <taxon>Eukaryota</taxon>
        <taxon>Metazoa</taxon>
        <taxon>Ecdysozoa</taxon>
        <taxon>Arthropoda</taxon>
        <taxon>Chelicerata</taxon>
        <taxon>Arachnida</taxon>
        <taxon>Araneae</taxon>
        <taxon>Araneomorphae</taxon>
        <taxon>Entelegynae</taxon>
        <taxon>Araneoidea</taxon>
        <taxon>Nephilidae</taxon>
        <taxon>Nephila</taxon>
    </lineage>
</organism>
<dbReference type="SUPFAM" id="SSF46938">
    <property type="entry name" value="CRAL/TRIO N-terminal domain"/>
    <property type="match status" value="1"/>
</dbReference>
<dbReference type="PANTHER" id="PTHR23324">
    <property type="entry name" value="SEC14 RELATED PROTEIN"/>
    <property type="match status" value="1"/>
</dbReference>
<dbReference type="EMBL" id="BMAW01028504">
    <property type="protein sequence ID" value="GFU07698.1"/>
    <property type="molecule type" value="Genomic_DNA"/>
</dbReference>
<dbReference type="SUPFAM" id="SSF52087">
    <property type="entry name" value="CRAL/TRIO domain"/>
    <property type="match status" value="1"/>
</dbReference>
<dbReference type="InterPro" id="IPR036273">
    <property type="entry name" value="CRAL/TRIO_N_dom_sf"/>
</dbReference>
<comment type="caution">
    <text evidence="2">The sequence shown here is derived from an EMBL/GenBank/DDBJ whole genome shotgun (WGS) entry which is preliminary data.</text>
</comment>
<dbReference type="GO" id="GO:0005737">
    <property type="term" value="C:cytoplasm"/>
    <property type="evidence" value="ECO:0007669"/>
    <property type="project" value="TreeGrafter"/>
</dbReference>
<evidence type="ECO:0000313" key="3">
    <source>
        <dbReference type="Proteomes" id="UP000887013"/>
    </source>
</evidence>
<dbReference type="PANTHER" id="PTHR23324:SF83">
    <property type="entry name" value="SEC14-LIKE PROTEIN 2"/>
    <property type="match status" value="1"/>
</dbReference>
<feature type="domain" description="CRAL-TRIO" evidence="1">
    <location>
        <begin position="113"/>
        <end position="166"/>
    </location>
</feature>
<name>A0A8X6Q5U6_NEPPI</name>
<dbReference type="OrthoDB" id="6434899at2759"/>
<dbReference type="SUPFAM" id="SSF101576">
    <property type="entry name" value="Supernatant protein factor (SPF), C-terminal domain"/>
    <property type="match status" value="1"/>
</dbReference>
<sequence>MSLYPNVTIEQQEAIDELKRRTINYLSPTMLPDESIFYRFSKAHNFNVKVAETMLRKYIDFRKEYQVDTILTDYKPPEVLSKYGPSNFIGYDKEGFIVRYADVGEVDARVSIYFYMGFSVLKTFIAAPSLEKVKIYASEGWKEALLELIDADELPKFLGGNKTDPDGNPLCKTFIKHGQKVPKSYYLCNTEKKLSLAADVLKITITRFSKEEISFEVTVAGTYLEWEFETKNKDICFSLSFRKHAFDEPVTIVPKQRIDTYYEPEKGLFKCDEVGTYLDSVSDVAHLASRKIEKEFVSLRVRNPYFLA</sequence>
<dbReference type="InterPro" id="IPR036865">
    <property type="entry name" value="CRAL-TRIO_dom_sf"/>
</dbReference>
<gene>
    <name evidence="2" type="ORF">NPIL_75201</name>
</gene>